<dbReference type="Proteomes" id="UP000183995">
    <property type="component" value="Unassembled WGS sequence"/>
</dbReference>
<dbReference type="Pfam" id="PF08240">
    <property type="entry name" value="ADH_N"/>
    <property type="match status" value="1"/>
</dbReference>
<organism evidence="6 7">
    <name type="scientific">Sporobacter termitidis DSM 10068</name>
    <dbReference type="NCBI Taxonomy" id="1123282"/>
    <lineage>
        <taxon>Bacteria</taxon>
        <taxon>Bacillati</taxon>
        <taxon>Bacillota</taxon>
        <taxon>Clostridia</taxon>
        <taxon>Eubacteriales</taxon>
        <taxon>Oscillospiraceae</taxon>
        <taxon>Sporobacter</taxon>
    </lineage>
</organism>
<dbReference type="AlphaFoldDB" id="A0A1M5YKX1"/>
<name>A0A1M5YKX1_9FIRM</name>
<dbReference type="PROSITE" id="PS00059">
    <property type="entry name" value="ADH_ZINC"/>
    <property type="match status" value="1"/>
</dbReference>
<dbReference type="SUPFAM" id="SSF50129">
    <property type="entry name" value="GroES-like"/>
    <property type="match status" value="1"/>
</dbReference>
<dbReference type="InterPro" id="IPR013154">
    <property type="entry name" value="ADH-like_N"/>
</dbReference>
<gene>
    <name evidence="6" type="ORF">SAMN02745823_02552</name>
</gene>
<evidence type="ECO:0000256" key="4">
    <source>
        <dbReference type="ARBA" id="ARBA00023027"/>
    </source>
</evidence>
<evidence type="ECO:0000313" key="6">
    <source>
        <dbReference type="EMBL" id="SHI12183.1"/>
    </source>
</evidence>
<dbReference type="OrthoDB" id="9769198at2"/>
<dbReference type="GO" id="GO:0005829">
    <property type="term" value="C:cytosol"/>
    <property type="evidence" value="ECO:0007669"/>
    <property type="project" value="TreeGrafter"/>
</dbReference>
<dbReference type="PANTHER" id="PTHR43880:SF12">
    <property type="entry name" value="ALCOHOL DEHYDROGENASE CLASS-3"/>
    <property type="match status" value="1"/>
</dbReference>
<dbReference type="InterPro" id="IPR002328">
    <property type="entry name" value="ADH_Zn_CS"/>
</dbReference>
<protein>
    <submittedName>
        <fullName evidence="6">Alcohol dehydrogenase GroES-like domain-containing protein</fullName>
    </submittedName>
</protein>
<dbReference type="GO" id="GO:0051903">
    <property type="term" value="F:S-(hydroxymethyl)glutathione dehydrogenase [NAD(P)+] activity"/>
    <property type="evidence" value="ECO:0007669"/>
    <property type="project" value="TreeGrafter"/>
</dbReference>
<keyword evidence="4" id="KW-0520">NAD</keyword>
<keyword evidence="3" id="KW-0560">Oxidoreductase</keyword>
<dbReference type="RefSeq" id="WP_159435414.1">
    <property type="nucleotide sequence ID" value="NZ_FQXV01000009.1"/>
</dbReference>
<feature type="domain" description="Alcohol dehydrogenase-like N-terminal" evidence="5">
    <location>
        <begin position="27"/>
        <end position="157"/>
    </location>
</feature>
<keyword evidence="1" id="KW-0479">Metal-binding</keyword>
<reference evidence="6 7" key="1">
    <citation type="submission" date="2016-11" db="EMBL/GenBank/DDBJ databases">
        <authorList>
            <person name="Jaros S."/>
            <person name="Januszkiewicz K."/>
            <person name="Wedrychowicz H."/>
        </authorList>
    </citation>
    <scope>NUCLEOTIDE SEQUENCE [LARGE SCALE GENOMIC DNA]</scope>
    <source>
        <strain evidence="6 7">DSM 10068</strain>
    </source>
</reference>
<sequence>MRCKAALVPKMGLDIVVEEVELAEPGDYEVRLKIMTCTICHSDIHALTGEHGAYEGPGMAGHEIAGIVDKCGAKVTYVKPGDRVLCTEVRQGCGHCDQCLHDRHWFCENVPHTSDLFRIPSPYTRLNGEVIIQTCSGASGFAEYTNAHESMLCKLDDDIPFEIGSALACGFMSGFG</sequence>
<accession>A0A1M5YKX1</accession>
<dbReference type="InterPro" id="IPR011032">
    <property type="entry name" value="GroES-like_sf"/>
</dbReference>
<keyword evidence="2" id="KW-0862">Zinc</keyword>
<dbReference type="GO" id="GO:0008270">
    <property type="term" value="F:zinc ion binding"/>
    <property type="evidence" value="ECO:0007669"/>
    <property type="project" value="InterPro"/>
</dbReference>
<keyword evidence="7" id="KW-1185">Reference proteome</keyword>
<evidence type="ECO:0000256" key="1">
    <source>
        <dbReference type="ARBA" id="ARBA00022723"/>
    </source>
</evidence>
<evidence type="ECO:0000256" key="3">
    <source>
        <dbReference type="ARBA" id="ARBA00023002"/>
    </source>
</evidence>
<dbReference type="EMBL" id="FQXV01000009">
    <property type="protein sequence ID" value="SHI12183.1"/>
    <property type="molecule type" value="Genomic_DNA"/>
</dbReference>
<dbReference type="STRING" id="1123282.SAMN02745823_02552"/>
<evidence type="ECO:0000313" key="7">
    <source>
        <dbReference type="Proteomes" id="UP000183995"/>
    </source>
</evidence>
<proteinExistence type="predicted"/>
<dbReference type="GO" id="GO:0046294">
    <property type="term" value="P:formaldehyde catabolic process"/>
    <property type="evidence" value="ECO:0007669"/>
    <property type="project" value="TreeGrafter"/>
</dbReference>
<dbReference type="PANTHER" id="PTHR43880">
    <property type="entry name" value="ALCOHOL DEHYDROGENASE"/>
    <property type="match status" value="1"/>
</dbReference>
<evidence type="ECO:0000259" key="5">
    <source>
        <dbReference type="Pfam" id="PF08240"/>
    </source>
</evidence>
<feature type="non-terminal residue" evidence="6">
    <location>
        <position position="176"/>
    </location>
</feature>
<dbReference type="Gene3D" id="3.90.180.10">
    <property type="entry name" value="Medium-chain alcohol dehydrogenases, catalytic domain"/>
    <property type="match status" value="1"/>
</dbReference>
<evidence type="ECO:0000256" key="2">
    <source>
        <dbReference type="ARBA" id="ARBA00022833"/>
    </source>
</evidence>